<comment type="caution">
    <text evidence="7">The sequence shown here is derived from an EMBL/GenBank/DDBJ whole genome shotgun (WGS) entry which is preliminary data.</text>
</comment>
<dbReference type="InterPro" id="IPR000537">
    <property type="entry name" value="UbiA_prenyltransferase"/>
</dbReference>
<dbReference type="STRING" id="485913.Krac_11686"/>
<feature type="transmembrane region" description="Helical" evidence="6">
    <location>
        <begin position="50"/>
        <end position="67"/>
    </location>
</feature>
<dbReference type="NCBIfam" id="NF008977">
    <property type="entry name" value="PRK12324.1-2"/>
    <property type="match status" value="1"/>
</dbReference>
<dbReference type="InterPro" id="IPR044878">
    <property type="entry name" value="UbiA_sf"/>
</dbReference>
<evidence type="ECO:0000313" key="8">
    <source>
        <dbReference type="Proteomes" id="UP000004508"/>
    </source>
</evidence>
<reference evidence="7 8" key="1">
    <citation type="journal article" date="2011" name="Stand. Genomic Sci.">
        <title>Non-contiguous finished genome sequence and contextual data of the filamentous soil bacterium Ktedonobacter racemifer type strain (SOSP1-21).</title>
        <authorList>
            <person name="Chang Y.J."/>
            <person name="Land M."/>
            <person name="Hauser L."/>
            <person name="Chertkov O."/>
            <person name="Del Rio T.G."/>
            <person name="Nolan M."/>
            <person name="Copeland A."/>
            <person name="Tice H."/>
            <person name="Cheng J.F."/>
            <person name="Lucas S."/>
            <person name="Han C."/>
            <person name="Goodwin L."/>
            <person name="Pitluck S."/>
            <person name="Ivanova N."/>
            <person name="Ovchinikova G."/>
            <person name="Pati A."/>
            <person name="Chen A."/>
            <person name="Palaniappan K."/>
            <person name="Mavromatis K."/>
            <person name="Liolios K."/>
            <person name="Brettin T."/>
            <person name="Fiebig A."/>
            <person name="Rohde M."/>
            <person name="Abt B."/>
            <person name="Goker M."/>
            <person name="Detter J.C."/>
            <person name="Woyke T."/>
            <person name="Bristow J."/>
            <person name="Eisen J.A."/>
            <person name="Markowitz V."/>
            <person name="Hugenholtz P."/>
            <person name="Kyrpides N.C."/>
            <person name="Klenk H.P."/>
            <person name="Lapidus A."/>
        </authorList>
    </citation>
    <scope>NUCLEOTIDE SEQUENCE [LARGE SCALE GENOMIC DNA]</scope>
    <source>
        <strain evidence="8">DSM 44963</strain>
    </source>
</reference>
<dbReference type="CDD" id="cd13963">
    <property type="entry name" value="PT_UbiA_2"/>
    <property type="match status" value="1"/>
</dbReference>
<gene>
    <name evidence="7" type="ORF">Krac_11686</name>
</gene>
<dbReference type="OrthoDB" id="9803632at2"/>
<keyword evidence="4 6" id="KW-0472">Membrane</keyword>
<feature type="transmembrane region" description="Helical" evidence="6">
    <location>
        <begin position="319"/>
        <end position="336"/>
    </location>
</feature>
<evidence type="ECO:0000256" key="6">
    <source>
        <dbReference type="SAM" id="Phobius"/>
    </source>
</evidence>
<comment type="subcellular location">
    <subcellularLocation>
        <location evidence="1">Membrane</location>
        <topology evidence="1">Multi-pass membrane protein</topology>
    </subcellularLocation>
</comment>
<dbReference type="GO" id="GO:0016020">
    <property type="term" value="C:membrane"/>
    <property type="evidence" value="ECO:0007669"/>
    <property type="project" value="UniProtKB-SubCell"/>
</dbReference>
<dbReference type="GO" id="GO:0016765">
    <property type="term" value="F:transferase activity, transferring alkyl or aryl (other than methyl) groups"/>
    <property type="evidence" value="ECO:0007669"/>
    <property type="project" value="InterPro"/>
</dbReference>
<dbReference type="eggNOG" id="COG0382">
    <property type="taxonomic scope" value="Bacteria"/>
</dbReference>
<feature type="region of interest" description="Disordered" evidence="5">
    <location>
        <begin position="1"/>
        <end position="28"/>
    </location>
</feature>
<proteinExistence type="predicted"/>
<evidence type="ECO:0000256" key="3">
    <source>
        <dbReference type="ARBA" id="ARBA00022989"/>
    </source>
</evidence>
<evidence type="ECO:0000256" key="2">
    <source>
        <dbReference type="ARBA" id="ARBA00022692"/>
    </source>
</evidence>
<feature type="transmembrane region" description="Helical" evidence="6">
    <location>
        <begin position="279"/>
        <end position="298"/>
    </location>
</feature>
<sequence>MPTTSEPSVNTSQSPHGGLPQLTAQQPTPSTLGRLRALVKAMRLKQWTKNATLFIAIVFASHLLLVNEFERTALAFLAFCLASSTIYLLNDLLDIEQDRQHPVKCKRPLASGQLPVSWAIGAIVVLVLACAALSLAIFFLPVAKSQDVYASLGGANVLFSLCVLSYLVLMVLYGIWLKHIVLIDIFVIACGFVLRVIAGAVVTPVSISPWLYMVTCLLSLFLALSKRRNELVLLQGRASSHRQILKEYNIPMLDQMITVVVTCTLMAYSLYTIEAPTGHHNIILTLPFVLYGIFRYLYLVYVRNDGGSPDEVLLRDRHMLITVLVCATIILLVFYLPH</sequence>
<organism evidence="7 8">
    <name type="scientific">Ktedonobacter racemifer DSM 44963</name>
    <dbReference type="NCBI Taxonomy" id="485913"/>
    <lineage>
        <taxon>Bacteria</taxon>
        <taxon>Bacillati</taxon>
        <taxon>Chloroflexota</taxon>
        <taxon>Ktedonobacteria</taxon>
        <taxon>Ktedonobacterales</taxon>
        <taxon>Ktedonobacteraceae</taxon>
        <taxon>Ktedonobacter</taxon>
    </lineage>
</organism>
<evidence type="ECO:0000256" key="5">
    <source>
        <dbReference type="SAM" id="MobiDB-lite"/>
    </source>
</evidence>
<dbReference type="InParanoid" id="D6TD30"/>
<dbReference type="AlphaFoldDB" id="D6TD30"/>
<feature type="compositionally biased region" description="Polar residues" evidence="5">
    <location>
        <begin position="1"/>
        <end position="15"/>
    </location>
</feature>
<evidence type="ECO:0000256" key="1">
    <source>
        <dbReference type="ARBA" id="ARBA00004141"/>
    </source>
</evidence>
<evidence type="ECO:0000313" key="7">
    <source>
        <dbReference type="EMBL" id="EFH90081.1"/>
    </source>
</evidence>
<protein>
    <submittedName>
        <fullName evidence="7">UbiA prenyltransferase</fullName>
    </submittedName>
</protein>
<feature type="transmembrane region" description="Helical" evidence="6">
    <location>
        <begin position="180"/>
        <end position="201"/>
    </location>
</feature>
<evidence type="ECO:0000256" key="4">
    <source>
        <dbReference type="ARBA" id="ARBA00023136"/>
    </source>
</evidence>
<feature type="transmembrane region" description="Helical" evidence="6">
    <location>
        <begin position="73"/>
        <end position="93"/>
    </location>
</feature>
<keyword evidence="3 6" id="KW-1133">Transmembrane helix</keyword>
<accession>D6TD30</accession>
<feature type="transmembrane region" description="Helical" evidence="6">
    <location>
        <begin position="252"/>
        <end position="273"/>
    </location>
</feature>
<keyword evidence="8" id="KW-1185">Reference proteome</keyword>
<keyword evidence="2 6" id="KW-0812">Transmembrane</keyword>
<feature type="transmembrane region" description="Helical" evidence="6">
    <location>
        <begin position="207"/>
        <end position="224"/>
    </location>
</feature>
<name>D6TD30_KTERA</name>
<dbReference type="RefSeq" id="WP_007907125.1">
    <property type="nucleotide sequence ID" value="NZ_ADVG01000001.1"/>
</dbReference>
<dbReference type="EMBL" id="ADVG01000001">
    <property type="protein sequence ID" value="EFH90081.1"/>
    <property type="molecule type" value="Genomic_DNA"/>
</dbReference>
<dbReference type="Pfam" id="PF01040">
    <property type="entry name" value="UbiA"/>
    <property type="match status" value="1"/>
</dbReference>
<keyword evidence="7" id="KW-0808">Transferase</keyword>
<feature type="transmembrane region" description="Helical" evidence="6">
    <location>
        <begin position="148"/>
        <end position="173"/>
    </location>
</feature>
<dbReference type="Gene3D" id="1.10.357.140">
    <property type="entry name" value="UbiA prenyltransferase"/>
    <property type="match status" value="1"/>
</dbReference>
<feature type="transmembrane region" description="Helical" evidence="6">
    <location>
        <begin position="114"/>
        <end position="142"/>
    </location>
</feature>
<dbReference type="Proteomes" id="UP000004508">
    <property type="component" value="Unassembled WGS sequence"/>
</dbReference>